<keyword evidence="5 11" id="KW-0547">Nucleotide-binding</keyword>
<evidence type="ECO:0000256" key="4">
    <source>
        <dbReference type="ARBA" id="ARBA00022598"/>
    </source>
</evidence>
<proteinExistence type="inferred from homology"/>
<dbReference type="InterPro" id="IPR020059">
    <property type="entry name" value="Glu/Gln-tRNA-synth_Ib_codon-bd"/>
</dbReference>
<dbReference type="InterPro" id="IPR000924">
    <property type="entry name" value="Glu/Gln-tRNA-synth"/>
</dbReference>
<dbReference type="PANTHER" id="PTHR43097:SF5">
    <property type="entry name" value="GLUTAMATE--TRNA LIGASE"/>
    <property type="match status" value="1"/>
</dbReference>
<dbReference type="Proteomes" id="UP000011174">
    <property type="component" value="Chromosome"/>
</dbReference>
<sequence>MIYTNISINFIEEIIQEDINKGFPKKKLRFRFPPEPNGYLHIGHAKSICLNFGLAKKYKAFVNLRFDDTNPTKEENIYVNAIKNDIQWLGFIWDKECYASDCFEKLYKWAFQFIKEGKAYIDEQPQDIILKQRKTPFEPGIDSPYRTRPVRESLVLFKKMKDGKFEEGEGVLRAKINMKSANMNLRDPIMFRILKVIHQKTKNKWDVYPIYDWAHGQSDFIEKISHSLCSLEFENHRPLYEWYLKNIKKKERSKQIEFARLNISDTIMSKRKLYIVIKDGFVEDWDDPRLSSLRGLRRKGYTPESIRDFCHRIGISKRDNVINLKLLESSIREQLNKIAIRVMVVLNPLKLVIENYPEDKIEWFPAENNQESQKSGKRKIPLSKKLYIEREDFLEKATKTFHRLSIGKEVRLKNAYIIKGTGFLKESTGNIIEISAVYDTKSQSGSESSRRKIKCTLHWVDAIQTLDIETRQYELLFSLEVPDAKKYFLRFFNHHSLKIVHGYGEPFLRKVRPGEFFQFQRIGYFCVDQKSSSIIFNRTVILRQSHL</sequence>
<dbReference type="InterPro" id="IPR001412">
    <property type="entry name" value="aa-tRNA-synth_I_CS"/>
</dbReference>
<dbReference type="FunFam" id="1.10.1160.10:FF:000001">
    <property type="entry name" value="Glutamine--tRNA ligase"/>
    <property type="match status" value="1"/>
</dbReference>
<dbReference type="Gene3D" id="2.40.240.10">
    <property type="entry name" value="Ribosomal Protein L25, Chain P"/>
    <property type="match status" value="2"/>
</dbReference>
<evidence type="ECO:0000259" key="12">
    <source>
        <dbReference type="Pfam" id="PF00749"/>
    </source>
</evidence>
<dbReference type="GO" id="GO:0004819">
    <property type="term" value="F:glutamine-tRNA ligase activity"/>
    <property type="evidence" value="ECO:0007669"/>
    <property type="project" value="UniProtKB-UniRule"/>
</dbReference>
<name>L7VN69_9FLAO</name>
<dbReference type="KEGG" id="udi:ASNER_247"/>
<gene>
    <name evidence="15" type="primary">glnS</name>
    <name evidence="15" type="ORF">ASNER_247</name>
</gene>
<feature type="domain" description="tRNA synthetases class I (E and Q) anti-codon binding" evidence="14">
    <location>
        <begin position="456"/>
        <end position="528"/>
    </location>
</feature>
<dbReference type="Pfam" id="PF03950">
    <property type="entry name" value="tRNA-synt_1c_C"/>
    <property type="match status" value="1"/>
</dbReference>
<dbReference type="STRING" id="1133592.ASNER_247"/>
<evidence type="ECO:0000256" key="2">
    <source>
        <dbReference type="ARBA" id="ARBA00012836"/>
    </source>
</evidence>
<evidence type="ECO:0000256" key="7">
    <source>
        <dbReference type="ARBA" id="ARBA00022917"/>
    </source>
</evidence>
<keyword evidence="6 11" id="KW-0067">ATP-binding</keyword>
<dbReference type="GO" id="GO:0005524">
    <property type="term" value="F:ATP binding"/>
    <property type="evidence" value="ECO:0007669"/>
    <property type="project" value="UniProtKB-KW"/>
</dbReference>
<dbReference type="FunFam" id="3.40.50.620:FF:000037">
    <property type="entry name" value="Glutamine--tRNA ligase cytoplasmic"/>
    <property type="match status" value="1"/>
</dbReference>
<dbReference type="NCBIfam" id="TIGR00440">
    <property type="entry name" value="glnS"/>
    <property type="match status" value="1"/>
</dbReference>
<reference evidence="15 16" key="1">
    <citation type="journal article" date="2013" name="Environ. Microbiol.">
        <title>The nutrient supplying capabilities of Uzinura, an endosymbiont of armoured scale insects.</title>
        <authorList>
            <person name="Sabree Z.L."/>
            <person name="Huang C.Y."/>
            <person name="Okusu A."/>
            <person name="Moran N.A."/>
            <person name="Normark B.B."/>
        </authorList>
    </citation>
    <scope>NUCLEOTIDE SEQUENCE [LARGE SCALE GENOMIC DNA]</scope>
    <source>
        <strain evidence="15 16">ASNER</strain>
    </source>
</reference>
<evidence type="ECO:0000256" key="3">
    <source>
        <dbReference type="ARBA" id="ARBA00022490"/>
    </source>
</evidence>
<dbReference type="GO" id="GO:0005829">
    <property type="term" value="C:cytosol"/>
    <property type="evidence" value="ECO:0007669"/>
    <property type="project" value="TreeGrafter"/>
</dbReference>
<keyword evidence="4 11" id="KW-0436">Ligase</keyword>
<dbReference type="FunFam" id="3.90.800.10:FF:000001">
    <property type="entry name" value="Glutamine--tRNA ligase"/>
    <property type="match status" value="1"/>
</dbReference>
<evidence type="ECO:0000256" key="1">
    <source>
        <dbReference type="ARBA" id="ARBA00005594"/>
    </source>
</evidence>
<keyword evidence="7 11" id="KW-0648">Protein biosynthesis</keyword>
<dbReference type="Pfam" id="PF20974">
    <property type="entry name" value="tRNA-synt_1c_C2"/>
    <property type="match status" value="1"/>
</dbReference>
<evidence type="ECO:0000256" key="5">
    <source>
        <dbReference type="ARBA" id="ARBA00022741"/>
    </source>
</evidence>
<evidence type="ECO:0000313" key="16">
    <source>
        <dbReference type="Proteomes" id="UP000011174"/>
    </source>
</evidence>
<feature type="domain" description="Glutamyl/glutaminyl-tRNA synthetase class Ib anti-codon binding" evidence="13">
    <location>
        <begin position="339"/>
        <end position="439"/>
    </location>
</feature>
<dbReference type="SUPFAM" id="SSF52374">
    <property type="entry name" value="Nucleotidylyl transferase"/>
    <property type="match status" value="1"/>
</dbReference>
<accession>L7VN69</accession>
<evidence type="ECO:0000256" key="6">
    <source>
        <dbReference type="ARBA" id="ARBA00022840"/>
    </source>
</evidence>
<evidence type="ECO:0000313" key="15">
    <source>
        <dbReference type="EMBL" id="AGC66998.1"/>
    </source>
</evidence>
<feature type="domain" description="Glutamyl/glutaminyl-tRNA synthetase class Ib catalytic" evidence="12">
    <location>
        <begin position="27"/>
        <end position="336"/>
    </location>
</feature>
<dbReference type="AlphaFoldDB" id="L7VN69"/>
<dbReference type="PATRIC" id="fig|1133592.3.peg.230"/>
<dbReference type="HOGENOM" id="CLU_001882_2_3_10"/>
<keyword evidence="8 11" id="KW-0030">Aminoacyl-tRNA synthetase</keyword>
<dbReference type="InterPro" id="IPR011035">
    <property type="entry name" value="Ribosomal_bL25/Gln-tRNA_synth"/>
</dbReference>
<dbReference type="SUPFAM" id="SSF50715">
    <property type="entry name" value="Ribosomal protein L25-like"/>
    <property type="match status" value="1"/>
</dbReference>
<dbReference type="InterPro" id="IPR004514">
    <property type="entry name" value="Gln-tRNA-synth"/>
</dbReference>
<evidence type="ECO:0000259" key="14">
    <source>
        <dbReference type="Pfam" id="PF20974"/>
    </source>
</evidence>
<comment type="similarity">
    <text evidence="1 11">Belongs to the class-I aminoacyl-tRNA synthetase family.</text>
</comment>
<organism evidence="15 16">
    <name type="scientific">Candidatus Uzinura diaspidicola str. ASNER</name>
    <dbReference type="NCBI Taxonomy" id="1133592"/>
    <lineage>
        <taxon>Bacteria</taxon>
        <taxon>Pseudomonadati</taxon>
        <taxon>Bacteroidota</taxon>
        <taxon>Flavobacteriia</taxon>
        <taxon>Flavobacteriales</taxon>
        <taxon>Candidatus Uzinura</taxon>
    </lineage>
</organism>
<dbReference type="PANTHER" id="PTHR43097">
    <property type="entry name" value="GLUTAMINE-TRNA LIGASE"/>
    <property type="match status" value="1"/>
</dbReference>
<evidence type="ECO:0000256" key="8">
    <source>
        <dbReference type="ARBA" id="ARBA00023146"/>
    </source>
</evidence>
<dbReference type="Gene3D" id="3.40.50.620">
    <property type="entry name" value="HUPs"/>
    <property type="match status" value="1"/>
</dbReference>
<keyword evidence="16" id="KW-1185">Reference proteome</keyword>
<dbReference type="GO" id="GO:0006425">
    <property type="term" value="P:glutaminyl-tRNA aminoacylation"/>
    <property type="evidence" value="ECO:0007669"/>
    <property type="project" value="UniProtKB-UniRule"/>
</dbReference>
<protein>
    <recommendedName>
        <fullName evidence="2 10">Glutamine--tRNA ligase</fullName>
        <ecNumber evidence="2 10">6.1.1.18</ecNumber>
    </recommendedName>
</protein>
<dbReference type="InterPro" id="IPR020058">
    <property type="entry name" value="Glu/Gln-tRNA-synth_Ib_cat-dom"/>
</dbReference>
<dbReference type="EC" id="6.1.1.18" evidence="2 10"/>
<dbReference type="PROSITE" id="PS00178">
    <property type="entry name" value="AA_TRNA_LIGASE_I"/>
    <property type="match status" value="1"/>
</dbReference>
<evidence type="ECO:0000259" key="13">
    <source>
        <dbReference type="Pfam" id="PF03950"/>
    </source>
</evidence>
<dbReference type="InterPro" id="IPR049437">
    <property type="entry name" value="tRNA-synt_1c_C2"/>
</dbReference>
<dbReference type="Pfam" id="PF00749">
    <property type="entry name" value="tRNA-synt_1c"/>
    <property type="match status" value="1"/>
</dbReference>
<keyword evidence="3" id="KW-0963">Cytoplasm</keyword>
<evidence type="ECO:0000256" key="9">
    <source>
        <dbReference type="ARBA" id="ARBA00048270"/>
    </source>
</evidence>
<dbReference type="EMBL" id="CP003263">
    <property type="protein sequence ID" value="AGC66998.1"/>
    <property type="molecule type" value="Genomic_DNA"/>
</dbReference>
<dbReference type="InterPro" id="IPR014729">
    <property type="entry name" value="Rossmann-like_a/b/a_fold"/>
</dbReference>
<comment type="catalytic activity">
    <reaction evidence="9">
        <text>tRNA(Gln) + L-glutamine + ATP = L-glutaminyl-tRNA(Gln) + AMP + diphosphate</text>
        <dbReference type="Rhea" id="RHEA:20121"/>
        <dbReference type="Rhea" id="RHEA-COMP:9662"/>
        <dbReference type="Rhea" id="RHEA-COMP:9681"/>
        <dbReference type="ChEBI" id="CHEBI:30616"/>
        <dbReference type="ChEBI" id="CHEBI:33019"/>
        <dbReference type="ChEBI" id="CHEBI:58359"/>
        <dbReference type="ChEBI" id="CHEBI:78442"/>
        <dbReference type="ChEBI" id="CHEBI:78521"/>
        <dbReference type="ChEBI" id="CHEBI:456215"/>
        <dbReference type="EC" id="6.1.1.18"/>
    </reaction>
</comment>
<dbReference type="OrthoDB" id="9801560at2"/>
<evidence type="ECO:0000256" key="10">
    <source>
        <dbReference type="NCBIfam" id="TIGR00440"/>
    </source>
</evidence>
<dbReference type="InterPro" id="IPR050132">
    <property type="entry name" value="Gln/Glu-tRNA_Ligase"/>
</dbReference>
<evidence type="ECO:0000256" key="11">
    <source>
        <dbReference type="RuleBase" id="RU363037"/>
    </source>
</evidence>
<dbReference type="InterPro" id="IPR020056">
    <property type="entry name" value="Rbsml_bL25/Gln-tRNA_synth_N"/>
</dbReference>
<dbReference type="PRINTS" id="PR00987">
    <property type="entry name" value="TRNASYNTHGLU"/>
</dbReference>